<dbReference type="AlphaFoldDB" id="B4L4P6"/>
<dbReference type="FunCoup" id="B4L4P6">
    <property type="interactions" value="2028"/>
</dbReference>
<feature type="region of interest" description="Disordered" evidence="2">
    <location>
        <begin position="634"/>
        <end position="666"/>
    </location>
</feature>
<dbReference type="PANTHER" id="PTHR13366:SF0">
    <property type="entry name" value="HEAT REPEAT-CONTAINING PROTEIN 6"/>
    <property type="match status" value="1"/>
</dbReference>
<evidence type="ECO:0000256" key="1">
    <source>
        <dbReference type="ARBA" id="ARBA00015263"/>
    </source>
</evidence>
<dbReference type="PANTHER" id="PTHR13366">
    <property type="entry name" value="MALARIA ANTIGEN-RELATED"/>
    <property type="match status" value="1"/>
</dbReference>
<dbReference type="HOGENOM" id="CLU_007141_0_0_1"/>
<feature type="region of interest" description="Disordered" evidence="2">
    <location>
        <begin position="373"/>
        <end position="400"/>
    </location>
</feature>
<sequence>MLLPYLKAYEQFYLMDKERKAYDALLQTVNNRARCSSAADACLYQRQLQFLRNIESQTPAGPYGASTAAQLAHLLAEEALAASGQDDDSVNLDAWLVWLNELLVNRKQQLGETKPILEWLLQRVEQKCTVDAVRCLLPLLESLPVTDALKYLPRFVAIPYPRSVEATLLLVLCQDRLFSMFCTPNTEQQTKELQLSSQLGNSLLQMHYDGRLAEIATAGDTQPHAQQEQEELTMLLAHSLQLLQKIASHHADYAIQYAPELLGLALANVRCRADGGATAKAAYQLPHRVHPAQQSAIYGHDDGDVDTTASNQNTAATGRRVKSRKMRSLTKQRNGNCNNNNNLQESKGASNTPGHEDRMKLLLLGNNEYGCRTPSGDSEGGCTPSSDGAGPQVAGQKQQRQRQVKLRIAALQLMGAVTKQLPRRTLYGYWHVLFPSGDSDGGAAGGRDNRDHLLYIGASDGNVRCRALALQLAAQLLYGSKPYLSQASCALAPSNYTPFAMSLANSVMEAYRQLAGILEREYVPPVLTQCLKCLAVLVQATPFEQLQMGIVYEFVPHVKILTRHADTSVKVSALLVMEMLVATPRLTQEMACAVGLPLKERRAVNMLHASPRHNAHQEQVQQFELLYDSDAEEFEDEEEANEEVEEQHEEEEEQSSPMAAKSAAAEKTPIVLPQGRIPRNSWLLRLVLRYLDCPMSASPLRVECLQVLLAMTTHFGLLREHLARLADVLCNALQDSSWDVRLYGARALDAIGFQMARLALEQTEHRPEQQQQHLSFWLRMLPTIYDAYSNAETATLRCSLCDALSNIGGYSFERLPQAQRTGLLAFLLGCSSDDAADSLVRAAAVRALAVYVLHPTMRDDLVFVEHAAELALQLISDAQLAVRIKAAWSLGNISDALVQTERPEEPREKERISQALLGRLIEAAILACGDHDKVRANGVRAMGNLLRLLSGEEHALMQRAMAKLLDCARAAGSAKVKWNACYAIGNLVRNRAIFSTSAKLADTLFAALSQLIVQHANFKVRINATAVLLQIEHRADMGVHYASMWRSLLAAIERSNALDSFEEYNHRDGLQQQLCLAMAHMIERARADDLAPCRDALESHLDVVSSTWRRVAYRIVPEQATPLFTCSSLLQKRLGAAALTADQRSALTFISNALRVES</sequence>
<protein>
    <recommendedName>
        <fullName evidence="1">HEAT repeat-containing protein 6</fullName>
    </recommendedName>
</protein>
<feature type="compositionally biased region" description="Polar residues" evidence="2">
    <location>
        <begin position="343"/>
        <end position="353"/>
    </location>
</feature>
<evidence type="ECO:0000256" key="2">
    <source>
        <dbReference type="SAM" id="MobiDB-lite"/>
    </source>
</evidence>
<accession>B4L4P6</accession>
<evidence type="ECO:0000259" key="3">
    <source>
        <dbReference type="Pfam" id="PF13251"/>
    </source>
</evidence>
<dbReference type="InParanoid" id="B4L4P6"/>
<name>B4L4P6_DROMO</name>
<dbReference type="OrthoDB" id="66533at2759"/>
<keyword evidence="5" id="KW-1185">Reference proteome</keyword>
<dbReference type="EMBL" id="CH933810">
    <property type="protein sequence ID" value="EDW07524.2"/>
    <property type="molecule type" value="Genomic_DNA"/>
</dbReference>
<proteinExistence type="predicted"/>
<dbReference type="InterPro" id="IPR052107">
    <property type="entry name" value="HEAT6"/>
</dbReference>
<dbReference type="Proteomes" id="UP000009192">
    <property type="component" value="Unassembled WGS sequence"/>
</dbReference>
<evidence type="ECO:0000313" key="5">
    <source>
        <dbReference type="Proteomes" id="UP000009192"/>
    </source>
</evidence>
<evidence type="ECO:0000313" key="4">
    <source>
        <dbReference type="EMBL" id="EDW07524.2"/>
    </source>
</evidence>
<dbReference type="eggNOG" id="KOG4535">
    <property type="taxonomic scope" value="Eukaryota"/>
</dbReference>
<gene>
    <name evidence="4" type="primary">Dmoj\GI15805</name>
    <name evidence="4" type="ORF">Dmoj_GI15805</name>
</gene>
<reference evidence="4 5" key="1">
    <citation type="journal article" date="2007" name="Nature">
        <title>Evolution of genes and genomes on the Drosophila phylogeny.</title>
        <authorList>
            <consortium name="Drosophila 12 Genomes Consortium"/>
            <person name="Clark A.G."/>
            <person name="Eisen M.B."/>
            <person name="Smith D.R."/>
            <person name="Bergman C.M."/>
            <person name="Oliver B."/>
            <person name="Markow T.A."/>
            <person name="Kaufman T.C."/>
            <person name="Kellis M."/>
            <person name="Gelbart W."/>
            <person name="Iyer V.N."/>
            <person name="Pollard D.A."/>
            <person name="Sackton T.B."/>
            <person name="Larracuente A.M."/>
            <person name="Singh N.D."/>
            <person name="Abad J.P."/>
            <person name="Abt D.N."/>
            <person name="Adryan B."/>
            <person name="Aguade M."/>
            <person name="Akashi H."/>
            <person name="Anderson W.W."/>
            <person name="Aquadro C.F."/>
            <person name="Ardell D.H."/>
            <person name="Arguello R."/>
            <person name="Artieri C.G."/>
            <person name="Barbash D.A."/>
            <person name="Barker D."/>
            <person name="Barsanti P."/>
            <person name="Batterham P."/>
            <person name="Batzoglou S."/>
            <person name="Begun D."/>
            <person name="Bhutkar A."/>
            <person name="Blanco E."/>
            <person name="Bosak S.A."/>
            <person name="Bradley R.K."/>
            <person name="Brand A.D."/>
            <person name="Brent M.R."/>
            <person name="Brooks A.N."/>
            <person name="Brown R.H."/>
            <person name="Butlin R.K."/>
            <person name="Caggese C."/>
            <person name="Calvi B.R."/>
            <person name="Bernardo de Carvalho A."/>
            <person name="Caspi A."/>
            <person name="Castrezana S."/>
            <person name="Celniker S.E."/>
            <person name="Chang J.L."/>
            <person name="Chapple C."/>
            <person name="Chatterji S."/>
            <person name="Chinwalla A."/>
            <person name="Civetta A."/>
            <person name="Clifton S.W."/>
            <person name="Comeron J.M."/>
            <person name="Costello J.C."/>
            <person name="Coyne J.A."/>
            <person name="Daub J."/>
            <person name="David R.G."/>
            <person name="Delcher A.L."/>
            <person name="Delehaunty K."/>
            <person name="Do C.B."/>
            <person name="Ebling H."/>
            <person name="Edwards K."/>
            <person name="Eickbush T."/>
            <person name="Evans J.D."/>
            <person name="Filipski A."/>
            <person name="Findeiss S."/>
            <person name="Freyhult E."/>
            <person name="Fulton L."/>
            <person name="Fulton R."/>
            <person name="Garcia A.C."/>
            <person name="Gardiner A."/>
            <person name="Garfield D.A."/>
            <person name="Garvin B.E."/>
            <person name="Gibson G."/>
            <person name="Gilbert D."/>
            <person name="Gnerre S."/>
            <person name="Godfrey J."/>
            <person name="Good R."/>
            <person name="Gotea V."/>
            <person name="Gravely B."/>
            <person name="Greenberg A.J."/>
            <person name="Griffiths-Jones S."/>
            <person name="Gross S."/>
            <person name="Guigo R."/>
            <person name="Gustafson E.A."/>
            <person name="Haerty W."/>
            <person name="Hahn M.W."/>
            <person name="Halligan D.L."/>
            <person name="Halpern A.L."/>
            <person name="Halter G.M."/>
            <person name="Han M.V."/>
            <person name="Heger A."/>
            <person name="Hillier L."/>
            <person name="Hinrichs A.S."/>
            <person name="Holmes I."/>
            <person name="Hoskins R.A."/>
            <person name="Hubisz M.J."/>
            <person name="Hultmark D."/>
            <person name="Huntley M.A."/>
            <person name="Jaffe D.B."/>
            <person name="Jagadeeshan S."/>
            <person name="Jeck W.R."/>
            <person name="Johnson J."/>
            <person name="Jones C.D."/>
            <person name="Jordan W.C."/>
            <person name="Karpen G.H."/>
            <person name="Kataoka E."/>
            <person name="Keightley P.D."/>
            <person name="Kheradpour P."/>
            <person name="Kirkness E.F."/>
            <person name="Koerich L.B."/>
            <person name="Kristiansen K."/>
            <person name="Kudrna D."/>
            <person name="Kulathinal R.J."/>
            <person name="Kumar S."/>
            <person name="Kwok R."/>
            <person name="Lander E."/>
            <person name="Langley C.H."/>
            <person name="Lapoint R."/>
            <person name="Lazzaro B.P."/>
            <person name="Lee S.J."/>
            <person name="Levesque L."/>
            <person name="Li R."/>
            <person name="Lin C.F."/>
            <person name="Lin M.F."/>
            <person name="Lindblad-Toh K."/>
            <person name="Llopart A."/>
            <person name="Long M."/>
            <person name="Low L."/>
            <person name="Lozovsky E."/>
            <person name="Lu J."/>
            <person name="Luo M."/>
            <person name="Machado C.A."/>
            <person name="Makalowski W."/>
            <person name="Marzo M."/>
            <person name="Matsuda M."/>
            <person name="Matzkin L."/>
            <person name="McAllister B."/>
            <person name="McBride C.S."/>
            <person name="McKernan B."/>
            <person name="McKernan K."/>
            <person name="Mendez-Lago M."/>
            <person name="Minx P."/>
            <person name="Mollenhauer M.U."/>
            <person name="Montooth K."/>
            <person name="Mount S.M."/>
            <person name="Mu X."/>
            <person name="Myers E."/>
            <person name="Negre B."/>
            <person name="Newfeld S."/>
            <person name="Nielsen R."/>
            <person name="Noor M.A."/>
            <person name="O'Grady P."/>
            <person name="Pachter L."/>
            <person name="Papaceit M."/>
            <person name="Parisi M.J."/>
            <person name="Parisi M."/>
            <person name="Parts L."/>
            <person name="Pedersen J.S."/>
            <person name="Pesole G."/>
            <person name="Phillippy A.M."/>
            <person name="Ponting C.P."/>
            <person name="Pop M."/>
            <person name="Porcelli D."/>
            <person name="Powell J.R."/>
            <person name="Prohaska S."/>
            <person name="Pruitt K."/>
            <person name="Puig M."/>
            <person name="Quesneville H."/>
            <person name="Ram K.R."/>
            <person name="Rand D."/>
            <person name="Rasmussen M.D."/>
            <person name="Reed L.K."/>
            <person name="Reenan R."/>
            <person name="Reily A."/>
            <person name="Remington K.A."/>
            <person name="Rieger T.T."/>
            <person name="Ritchie M.G."/>
            <person name="Robin C."/>
            <person name="Rogers Y.H."/>
            <person name="Rohde C."/>
            <person name="Rozas J."/>
            <person name="Rubenfield M.J."/>
            <person name="Ruiz A."/>
            <person name="Russo S."/>
            <person name="Salzberg S.L."/>
            <person name="Sanchez-Gracia A."/>
            <person name="Saranga D.J."/>
            <person name="Sato H."/>
            <person name="Schaeffer S.W."/>
            <person name="Schatz M.C."/>
            <person name="Schlenke T."/>
            <person name="Schwartz R."/>
            <person name="Segarra C."/>
            <person name="Singh R.S."/>
            <person name="Sirot L."/>
            <person name="Sirota M."/>
            <person name="Sisneros N.B."/>
            <person name="Smith C.D."/>
            <person name="Smith T.F."/>
            <person name="Spieth J."/>
            <person name="Stage D.E."/>
            <person name="Stark A."/>
            <person name="Stephan W."/>
            <person name="Strausberg R.L."/>
            <person name="Strempel S."/>
            <person name="Sturgill D."/>
            <person name="Sutton G."/>
            <person name="Sutton G.G."/>
            <person name="Tao W."/>
            <person name="Teichmann S."/>
            <person name="Tobari Y.N."/>
            <person name="Tomimura Y."/>
            <person name="Tsolas J.M."/>
            <person name="Valente V.L."/>
            <person name="Venter E."/>
            <person name="Venter J.C."/>
            <person name="Vicario S."/>
            <person name="Vieira F.G."/>
            <person name="Vilella A.J."/>
            <person name="Villasante A."/>
            <person name="Walenz B."/>
            <person name="Wang J."/>
            <person name="Wasserman M."/>
            <person name="Watts T."/>
            <person name="Wilson D."/>
            <person name="Wilson R.K."/>
            <person name="Wing R.A."/>
            <person name="Wolfner M.F."/>
            <person name="Wong A."/>
            <person name="Wong G.K."/>
            <person name="Wu C.I."/>
            <person name="Wu G."/>
            <person name="Yamamoto D."/>
            <person name="Yang H.P."/>
            <person name="Yang S.P."/>
            <person name="Yorke J.A."/>
            <person name="Yoshida K."/>
            <person name="Zdobnov E."/>
            <person name="Zhang P."/>
            <person name="Zhang Y."/>
            <person name="Zimin A.V."/>
            <person name="Baldwin J."/>
            <person name="Abdouelleil A."/>
            <person name="Abdulkadir J."/>
            <person name="Abebe A."/>
            <person name="Abera B."/>
            <person name="Abreu J."/>
            <person name="Acer S.C."/>
            <person name="Aftuck L."/>
            <person name="Alexander A."/>
            <person name="An P."/>
            <person name="Anderson E."/>
            <person name="Anderson S."/>
            <person name="Arachi H."/>
            <person name="Azer M."/>
            <person name="Bachantsang P."/>
            <person name="Barry A."/>
            <person name="Bayul T."/>
            <person name="Berlin A."/>
            <person name="Bessette D."/>
            <person name="Bloom T."/>
            <person name="Blye J."/>
            <person name="Boguslavskiy L."/>
            <person name="Bonnet C."/>
            <person name="Boukhgalter B."/>
            <person name="Bourzgui I."/>
            <person name="Brown A."/>
            <person name="Cahill P."/>
            <person name="Channer S."/>
            <person name="Cheshatsang Y."/>
            <person name="Chuda L."/>
            <person name="Citroen M."/>
            <person name="Collymore A."/>
            <person name="Cooke P."/>
            <person name="Costello M."/>
            <person name="D'Aco K."/>
            <person name="Daza R."/>
            <person name="De Haan G."/>
            <person name="DeGray S."/>
            <person name="DeMaso C."/>
            <person name="Dhargay N."/>
            <person name="Dooley K."/>
            <person name="Dooley E."/>
            <person name="Doricent M."/>
            <person name="Dorje P."/>
            <person name="Dorjee K."/>
            <person name="Dupes A."/>
            <person name="Elong R."/>
            <person name="Falk J."/>
            <person name="Farina A."/>
            <person name="Faro S."/>
            <person name="Ferguson D."/>
            <person name="Fisher S."/>
            <person name="Foley C.D."/>
            <person name="Franke A."/>
            <person name="Friedrich D."/>
            <person name="Gadbois L."/>
            <person name="Gearin G."/>
            <person name="Gearin C.R."/>
            <person name="Giannoukos G."/>
            <person name="Goode T."/>
            <person name="Graham J."/>
            <person name="Grandbois E."/>
            <person name="Grewal S."/>
            <person name="Gyaltsen K."/>
            <person name="Hafez N."/>
            <person name="Hagos B."/>
            <person name="Hall J."/>
            <person name="Henson C."/>
            <person name="Hollinger A."/>
            <person name="Honan T."/>
            <person name="Huard M.D."/>
            <person name="Hughes L."/>
            <person name="Hurhula B."/>
            <person name="Husby M.E."/>
            <person name="Kamat A."/>
            <person name="Kanga B."/>
            <person name="Kashin S."/>
            <person name="Khazanovich D."/>
            <person name="Kisner P."/>
            <person name="Lance K."/>
            <person name="Lara M."/>
            <person name="Lee W."/>
            <person name="Lennon N."/>
            <person name="Letendre F."/>
            <person name="LeVine R."/>
            <person name="Lipovsky A."/>
            <person name="Liu X."/>
            <person name="Liu J."/>
            <person name="Liu S."/>
            <person name="Lokyitsang T."/>
            <person name="Lokyitsang Y."/>
            <person name="Lubonja R."/>
            <person name="Lui A."/>
            <person name="MacDonald P."/>
            <person name="Magnisalis V."/>
            <person name="Maru K."/>
            <person name="Matthews C."/>
            <person name="McCusker W."/>
            <person name="McDonough S."/>
            <person name="Mehta T."/>
            <person name="Meldrim J."/>
            <person name="Meneus L."/>
            <person name="Mihai O."/>
            <person name="Mihalev A."/>
            <person name="Mihova T."/>
            <person name="Mittelman R."/>
            <person name="Mlenga V."/>
            <person name="Montmayeur A."/>
            <person name="Mulrain L."/>
            <person name="Navidi A."/>
            <person name="Naylor J."/>
            <person name="Negash T."/>
            <person name="Nguyen T."/>
            <person name="Nguyen N."/>
            <person name="Nicol R."/>
            <person name="Norbu C."/>
            <person name="Norbu N."/>
            <person name="Novod N."/>
            <person name="O'Neill B."/>
            <person name="Osman S."/>
            <person name="Markiewicz E."/>
            <person name="Oyono O.L."/>
            <person name="Patti C."/>
            <person name="Phunkhang P."/>
            <person name="Pierre F."/>
            <person name="Priest M."/>
            <person name="Raghuraman S."/>
            <person name="Rege F."/>
            <person name="Reyes R."/>
            <person name="Rise C."/>
            <person name="Rogov P."/>
            <person name="Ross K."/>
            <person name="Ryan E."/>
            <person name="Settipalli S."/>
            <person name="Shea T."/>
            <person name="Sherpa N."/>
            <person name="Shi L."/>
            <person name="Shih D."/>
            <person name="Sparrow T."/>
            <person name="Spaulding J."/>
            <person name="Stalker J."/>
            <person name="Stange-Thomann N."/>
            <person name="Stavropoulos S."/>
            <person name="Stone C."/>
            <person name="Strader C."/>
            <person name="Tesfaye S."/>
            <person name="Thomson T."/>
            <person name="Thoulutsang Y."/>
            <person name="Thoulutsang D."/>
            <person name="Topham K."/>
            <person name="Topping I."/>
            <person name="Tsamla T."/>
            <person name="Vassiliev H."/>
            <person name="Vo A."/>
            <person name="Wangchuk T."/>
            <person name="Wangdi T."/>
            <person name="Weiand M."/>
            <person name="Wilkinson J."/>
            <person name="Wilson A."/>
            <person name="Yadav S."/>
            <person name="Young G."/>
            <person name="Yu Q."/>
            <person name="Zembek L."/>
            <person name="Zhong D."/>
            <person name="Zimmer A."/>
            <person name="Zwirko Z."/>
            <person name="Jaffe D.B."/>
            <person name="Alvarez P."/>
            <person name="Brockman W."/>
            <person name="Butler J."/>
            <person name="Chin C."/>
            <person name="Gnerre S."/>
            <person name="Grabherr M."/>
            <person name="Kleber M."/>
            <person name="Mauceli E."/>
            <person name="MacCallum I."/>
        </authorList>
    </citation>
    <scope>NUCLEOTIDE SEQUENCE [LARGE SCALE GENOMIC DNA]</scope>
    <source>
        <strain evidence="5">Tucson 15081-1352.22</strain>
    </source>
</reference>
<feature type="region of interest" description="Disordered" evidence="2">
    <location>
        <begin position="297"/>
        <end position="356"/>
    </location>
</feature>
<feature type="compositionally biased region" description="Acidic residues" evidence="2">
    <location>
        <begin position="634"/>
        <end position="654"/>
    </location>
</feature>
<dbReference type="SUPFAM" id="SSF48371">
    <property type="entry name" value="ARM repeat"/>
    <property type="match status" value="1"/>
</dbReference>
<feature type="domain" description="DUF4042" evidence="3">
    <location>
        <begin position="405"/>
        <end position="590"/>
    </location>
</feature>
<dbReference type="Pfam" id="PF13251">
    <property type="entry name" value="DUF4042"/>
    <property type="match status" value="1"/>
</dbReference>
<dbReference type="KEGG" id="dmo:Dmoj_GI15805"/>
<feature type="compositionally biased region" description="Polar residues" evidence="2">
    <location>
        <begin position="307"/>
        <end position="316"/>
    </location>
</feature>
<dbReference type="InterPro" id="IPR016024">
    <property type="entry name" value="ARM-type_fold"/>
</dbReference>
<dbReference type="InterPro" id="IPR025283">
    <property type="entry name" value="DUF4042"/>
</dbReference>
<dbReference type="InterPro" id="IPR011989">
    <property type="entry name" value="ARM-like"/>
</dbReference>
<dbReference type="Gene3D" id="1.25.10.10">
    <property type="entry name" value="Leucine-rich Repeat Variant"/>
    <property type="match status" value="2"/>
</dbReference>
<organism evidence="4 5">
    <name type="scientific">Drosophila mojavensis</name>
    <name type="common">Fruit fly</name>
    <dbReference type="NCBI Taxonomy" id="7230"/>
    <lineage>
        <taxon>Eukaryota</taxon>
        <taxon>Metazoa</taxon>
        <taxon>Ecdysozoa</taxon>
        <taxon>Arthropoda</taxon>
        <taxon>Hexapoda</taxon>
        <taxon>Insecta</taxon>
        <taxon>Pterygota</taxon>
        <taxon>Neoptera</taxon>
        <taxon>Endopterygota</taxon>
        <taxon>Diptera</taxon>
        <taxon>Brachycera</taxon>
        <taxon>Muscomorpha</taxon>
        <taxon>Ephydroidea</taxon>
        <taxon>Drosophilidae</taxon>
        <taxon>Drosophila</taxon>
    </lineage>
</organism>
<feature type="compositionally biased region" description="Basic residues" evidence="2">
    <location>
        <begin position="319"/>
        <end position="330"/>
    </location>
</feature>